<feature type="compositionally biased region" description="Polar residues" evidence="6">
    <location>
        <begin position="504"/>
        <end position="516"/>
    </location>
</feature>
<dbReference type="GeneID" id="101744667"/>
<evidence type="ECO:0000256" key="2">
    <source>
        <dbReference type="ARBA" id="ARBA00022723"/>
    </source>
</evidence>
<feature type="compositionally biased region" description="Polar residues" evidence="6">
    <location>
        <begin position="589"/>
        <end position="606"/>
    </location>
</feature>
<dbReference type="InterPro" id="IPR006568">
    <property type="entry name" value="PSP_pro-rich"/>
</dbReference>
<evidence type="ECO:0000256" key="6">
    <source>
        <dbReference type="SAM" id="MobiDB-lite"/>
    </source>
</evidence>
<dbReference type="AlphaFoldDB" id="A0A8R1WJN1"/>
<dbReference type="EnsemblMetazoa" id="XM_004930330.3">
    <property type="protein sequence ID" value="XP_004930387.2"/>
    <property type="gene ID" value="LOC101744667"/>
</dbReference>
<feature type="region of interest" description="Disordered" evidence="6">
    <location>
        <begin position="462"/>
        <end position="534"/>
    </location>
</feature>
<evidence type="ECO:0000256" key="3">
    <source>
        <dbReference type="ARBA" id="ARBA00022771"/>
    </source>
</evidence>
<keyword evidence="3" id="KW-0863">Zinc-finger</keyword>
<evidence type="ECO:0000256" key="5">
    <source>
        <dbReference type="ARBA" id="ARBA00023242"/>
    </source>
</evidence>
<keyword evidence="5" id="KW-0539">Nucleus</keyword>
<proteinExistence type="predicted"/>
<evidence type="ECO:0000256" key="4">
    <source>
        <dbReference type="ARBA" id="ARBA00022833"/>
    </source>
</evidence>
<name>A0A8R1WJN1_BOMMO</name>
<dbReference type="RefSeq" id="XP_004930387.2">
    <property type="nucleotide sequence ID" value="XM_004930330.4"/>
</dbReference>
<reference evidence="9" key="1">
    <citation type="journal article" date="2008" name="Insect Biochem. Mol. Biol.">
        <title>The genome of a lepidopteran model insect, the silkworm Bombyx mori.</title>
        <authorList>
            <consortium name="International Silkworm Genome Consortium"/>
        </authorList>
    </citation>
    <scope>NUCLEOTIDE SEQUENCE [LARGE SCALE GENOMIC DNA]</scope>
    <source>
        <strain evidence="9">p50T</strain>
    </source>
</reference>
<dbReference type="KEGG" id="bmor:101744667"/>
<dbReference type="PANTHER" id="PTHR13316">
    <property type="entry name" value="ZINC FINGER, CCHC DOMAIN CONTAINING 8"/>
    <property type="match status" value="1"/>
</dbReference>
<dbReference type="PANTHER" id="PTHR13316:SF0">
    <property type="entry name" value="ZINC FINGER CCHC DOMAIN-CONTAINING PROTEIN 8"/>
    <property type="match status" value="1"/>
</dbReference>
<feature type="domain" description="PSP proline-rich" evidence="7">
    <location>
        <begin position="300"/>
        <end position="352"/>
    </location>
</feature>
<comment type="subcellular location">
    <subcellularLocation>
        <location evidence="1">Nucleus</location>
    </subcellularLocation>
</comment>
<evidence type="ECO:0000313" key="9">
    <source>
        <dbReference type="Proteomes" id="UP000005204"/>
    </source>
</evidence>
<keyword evidence="9" id="KW-1185">Reference proteome</keyword>
<dbReference type="GO" id="GO:0071013">
    <property type="term" value="C:catalytic step 2 spliceosome"/>
    <property type="evidence" value="ECO:0007669"/>
    <property type="project" value="TreeGrafter"/>
</dbReference>
<keyword evidence="4" id="KW-0862">Zinc</keyword>
<accession>A0A8R1WJN1</accession>
<dbReference type="Proteomes" id="UP000005204">
    <property type="component" value="Unassembled WGS sequence"/>
</dbReference>
<evidence type="ECO:0000259" key="7">
    <source>
        <dbReference type="SMART" id="SM00581"/>
    </source>
</evidence>
<feature type="region of interest" description="Disordered" evidence="6">
    <location>
        <begin position="65"/>
        <end position="90"/>
    </location>
</feature>
<feature type="compositionally biased region" description="Polar residues" evidence="6">
    <location>
        <begin position="644"/>
        <end position="658"/>
    </location>
</feature>
<protein>
    <recommendedName>
        <fullName evidence="7">PSP proline-rich domain-containing protein</fullName>
    </recommendedName>
</protein>
<evidence type="ECO:0000256" key="1">
    <source>
        <dbReference type="ARBA" id="ARBA00004123"/>
    </source>
</evidence>
<evidence type="ECO:0000313" key="8">
    <source>
        <dbReference type="EnsemblMetazoa" id="XP_004930387.2"/>
    </source>
</evidence>
<dbReference type="SMART" id="SM00581">
    <property type="entry name" value="PSP"/>
    <property type="match status" value="1"/>
</dbReference>
<dbReference type="Pfam" id="PF04046">
    <property type="entry name" value="PSP"/>
    <property type="match status" value="1"/>
</dbReference>
<dbReference type="GO" id="GO:0003723">
    <property type="term" value="F:RNA binding"/>
    <property type="evidence" value="ECO:0007669"/>
    <property type="project" value="TreeGrafter"/>
</dbReference>
<organism evidence="8 9">
    <name type="scientific">Bombyx mori</name>
    <name type="common">Silk moth</name>
    <dbReference type="NCBI Taxonomy" id="7091"/>
    <lineage>
        <taxon>Eukaryota</taxon>
        <taxon>Metazoa</taxon>
        <taxon>Ecdysozoa</taxon>
        <taxon>Arthropoda</taxon>
        <taxon>Hexapoda</taxon>
        <taxon>Insecta</taxon>
        <taxon>Pterygota</taxon>
        <taxon>Neoptera</taxon>
        <taxon>Endopterygota</taxon>
        <taxon>Lepidoptera</taxon>
        <taxon>Glossata</taxon>
        <taxon>Ditrysia</taxon>
        <taxon>Bombycoidea</taxon>
        <taxon>Bombycidae</taxon>
        <taxon>Bombycinae</taxon>
        <taxon>Bombyx</taxon>
    </lineage>
</organism>
<feature type="compositionally biased region" description="Basic and acidic residues" evidence="6">
    <location>
        <begin position="607"/>
        <end position="643"/>
    </location>
</feature>
<dbReference type="InterPro" id="IPR052115">
    <property type="entry name" value="NEXT_complex_subunit_ZCCHC8"/>
</dbReference>
<sequence>MPKRKTGVKDIIYELDNEDLELSSEDDVLETKIRRLDTDVVPYSAESDCVIQETPVDVINIDSSCEDAGENNADEKEGNGGKITNQPLRSNDNSSELYTICVDEDLGTEESTKIFNDDISVDTPTSNSDGSVVGCVNRTPLVSVQFRDKKLASSYKQKVKAFMLKLIKIHNDDALEGSECETDLELDIWPEDVVEELPKQEEVKTVDDSLFFVDTDPSVNCAIEEIPRYSEGSNLISDNVETELPLNSVRPLKRGPICFNCDGSHALRECKQPRDAIRIAEQRRNFTKVGRYHVEDEQKYGHLVPGRISGQLRHALGLKRHELPMHIYRMRVLGYPPGWLEEARISHSGITMFDSSGNPITELDEEDGEVCEPGSKDKFDIKKIYDFPGFNVPASSRYKEEGEQFGFPSLSLQDSKIAMLQNLAPNAMKAYKRKKLTFFPSSNLEKPEGEAEMELDSGDEEIAFPTVPPLPDEMPPPPPPLPPSPPPPPPPHTQTDMEEKIKTLNETQNVSISDPVTATDEIEISNTSNGRYSPSIEDLEAKKKLLLEVIENENEVANEEAAQDVEIQNESNNGIDAENKEKEVIAVENVTSNNDAGRVPTPNSVLSDEKSSLTPRPAREVVEKEQARSEDNRDQILTPKRDTTCSSNDETPTTTAGSDTDVLKTPDAQQTGRVKTTDYGTPVLNIASPYRKLPSGTKFAKDICDVLYFENLPNSTGNYKKMTTLLKKVKDEVDRIQDS</sequence>
<feature type="compositionally biased region" description="Pro residues" evidence="6">
    <location>
        <begin position="466"/>
        <end position="492"/>
    </location>
</feature>
<keyword evidence="2" id="KW-0479">Metal-binding</keyword>
<reference evidence="8" key="2">
    <citation type="submission" date="2022-06" db="UniProtKB">
        <authorList>
            <consortium name="EnsemblMetazoa"/>
        </authorList>
    </citation>
    <scope>IDENTIFICATION</scope>
    <source>
        <strain evidence="8">p50T (Dazao)</strain>
    </source>
</reference>
<dbReference type="GO" id="GO:0008270">
    <property type="term" value="F:zinc ion binding"/>
    <property type="evidence" value="ECO:0007669"/>
    <property type="project" value="UniProtKB-KW"/>
</dbReference>
<feature type="region of interest" description="Disordered" evidence="6">
    <location>
        <begin position="556"/>
        <end position="675"/>
    </location>
</feature>